<keyword evidence="9" id="KW-0687">Ribonucleoprotein</keyword>
<gene>
    <name evidence="14" type="ORF">STAS_28788</name>
</gene>
<reference evidence="15" key="1">
    <citation type="journal article" date="2019" name="Curr. Biol.">
        <title>Genome Sequence of Striga asiatica Provides Insight into the Evolution of Plant Parasitism.</title>
        <authorList>
            <person name="Yoshida S."/>
            <person name="Kim S."/>
            <person name="Wafula E.K."/>
            <person name="Tanskanen J."/>
            <person name="Kim Y.M."/>
            <person name="Honaas L."/>
            <person name="Yang Z."/>
            <person name="Spallek T."/>
            <person name="Conn C.E."/>
            <person name="Ichihashi Y."/>
            <person name="Cheong K."/>
            <person name="Cui S."/>
            <person name="Der J.P."/>
            <person name="Gundlach H."/>
            <person name="Jiao Y."/>
            <person name="Hori C."/>
            <person name="Ishida J.K."/>
            <person name="Kasahara H."/>
            <person name="Kiba T."/>
            <person name="Kim M.S."/>
            <person name="Koo N."/>
            <person name="Laohavisit A."/>
            <person name="Lee Y.H."/>
            <person name="Lumba S."/>
            <person name="McCourt P."/>
            <person name="Mortimer J.C."/>
            <person name="Mutuku J.M."/>
            <person name="Nomura T."/>
            <person name="Sasaki-Sekimoto Y."/>
            <person name="Seto Y."/>
            <person name="Wang Y."/>
            <person name="Wakatake T."/>
            <person name="Sakakibara H."/>
            <person name="Demura T."/>
            <person name="Yamaguchi S."/>
            <person name="Yoneyama K."/>
            <person name="Manabe R.I."/>
            <person name="Nelson D.C."/>
            <person name="Schulman A.H."/>
            <person name="Timko M.P."/>
            <person name="dePamphilis C.W."/>
            <person name="Choi D."/>
            <person name="Shirasu K."/>
        </authorList>
    </citation>
    <scope>NUCLEOTIDE SEQUENCE [LARGE SCALE GENOMIC DNA]</scope>
    <source>
        <strain evidence="15">cv. UVA1</strain>
    </source>
</reference>
<evidence type="ECO:0000256" key="3">
    <source>
        <dbReference type="ARBA" id="ARBA00022640"/>
    </source>
</evidence>
<evidence type="ECO:0000256" key="1">
    <source>
        <dbReference type="ARBA" id="ARBA00004229"/>
    </source>
</evidence>
<dbReference type="Pfam" id="PF01985">
    <property type="entry name" value="CRS1_YhbY"/>
    <property type="match status" value="3"/>
</dbReference>
<evidence type="ECO:0000256" key="11">
    <source>
        <dbReference type="SAM" id="Coils"/>
    </source>
</evidence>
<dbReference type="Gene3D" id="3.30.110.60">
    <property type="entry name" value="YhbY-like"/>
    <property type="match status" value="3"/>
</dbReference>
<dbReference type="EMBL" id="BKCP01009626">
    <property type="protein sequence ID" value="GER51428.1"/>
    <property type="molecule type" value="Genomic_DNA"/>
</dbReference>
<keyword evidence="6 10" id="KW-0694">RNA-binding</keyword>
<feature type="region of interest" description="Disordered" evidence="12">
    <location>
        <begin position="60"/>
        <end position="87"/>
    </location>
</feature>
<evidence type="ECO:0000256" key="6">
    <source>
        <dbReference type="ARBA" id="ARBA00022884"/>
    </source>
</evidence>
<feature type="domain" description="CRM" evidence="13">
    <location>
        <begin position="247"/>
        <end position="343"/>
    </location>
</feature>
<dbReference type="FunFam" id="3.30.110.60:FF:000002">
    <property type="entry name" value="CRS2-associated factor 1, chloroplastic"/>
    <property type="match status" value="2"/>
</dbReference>
<protein>
    <submittedName>
        <fullName evidence="14">CRS1 / YhbY (CRM) domain-containing protein</fullName>
    </submittedName>
</protein>
<dbReference type="Proteomes" id="UP000325081">
    <property type="component" value="Unassembled WGS sequence"/>
</dbReference>
<dbReference type="PROSITE" id="PS51295">
    <property type="entry name" value="CRM"/>
    <property type="match status" value="3"/>
</dbReference>
<evidence type="ECO:0000256" key="10">
    <source>
        <dbReference type="PROSITE-ProRule" id="PRU00626"/>
    </source>
</evidence>
<dbReference type="InterPro" id="IPR035920">
    <property type="entry name" value="YhbY-like_sf"/>
</dbReference>
<feature type="compositionally biased region" description="Polar residues" evidence="12">
    <location>
        <begin position="75"/>
        <end position="87"/>
    </location>
</feature>
<dbReference type="GO" id="GO:0009507">
    <property type="term" value="C:chloroplast"/>
    <property type="evidence" value="ECO:0007669"/>
    <property type="project" value="UniProtKB-SubCell"/>
</dbReference>
<evidence type="ECO:0000313" key="14">
    <source>
        <dbReference type="EMBL" id="GER51428.1"/>
    </source>
</evidence>
<proteinExistence type="predicted"/>
<evidence type="ECO:0000259" key="13">
    <source>
        <dbReference type="PROSITE" id="PS51295"/>
    </source>
</evidence>
<evidence type="ECO:0000256" key="7">
    <source>
        <dbReference type="ARBA" id="ARBA00022946"/>
    </source>
</evidence>
<dbReference type="SUPFAM" id="SSF75471">
    <property type="entry name" value="YhbY-like"/>
    <property type="match status" value="3"/>
</dbReference>
<comment type="subcellular location">
    <subcellularLocation>
        <location evidence="1">Plastid</location>
        <location evidence="1">Chloroplast</location>
    </subcellularLocation>
</comment>
<dbReference type="InterPro" id="IPR045278">
    <property type="entry name" value="CRS1/CFM2/CFM3"/>
</dbReference>
<dbReference type="PANTHER" id="PTHR31846:SF7">
    <property type="entry name" value="CRS1 _ YHBY (CRM) DOMAIN-CONTAINING PROTEIN"/>
    <property type="match status" value="1"/>
</dbReference>
<dbReference type="GO" id="GO:0000373">
    <property type="term" value="P:Group II intron splicing"/>
    <property type="evidence" value="ECO:0007669"/>
    <property type="project" value="UniProtKB-ARBA"/>
</dbReference>
<feature type="region of interest" description="Disordered" evidence="12">
    <location>
        <begin position="99"/>
        <end position="188"/>
    </location>
</feature>
<sequence>MMAFSPIPSNFLNPSPRVSPPPSSLFLLSFHLQTHPLKCFRHKKLKIICCQQTFELDVKTNSAKKKPKPRPSFMEQVQSKWSVKTPSLRQTFPWQQQEINDASRESQPPPTSLSPSDISSSGRESRNISSVNELPVNPRTRIKSTSAPWAHGKESRKKVSQEPSDRVVQGSESLRNDGSRGSDYNENPICSQKKNVIFDAKVRENATRVEGSYSTNKLERLPWERKNEGERVKEDKLRNRNTVLAERVIPEHELKRLRNLSLRMAEHMKVGSAGVTQTLVDTIKEKWKHEEVVKLKFEGPPSKNMKRTHEFLESRTGGLVIYRSGGLVVLYRGSSYKLDCVKSYGERAQADNRELSSAGEDFPESNKAGRINGAAKSSGICNLSYVNNLSKQEQMDLYELNRMLDELGPRFVDWSGREPIPVDADLLPTVVPEYKTPFRLLPHGVRHALRDKEMTFLRRTARMVPPHFALGRNRELQGLAMAMVKLWENSAIAKIAIKRGVLNTSNERMAEQLKILTGGTLVSRNKEFIVFYRGNDFLPPRVSSALVEAEKAAALQQDEEEQAREKASSLIDPTRESGQRLVAGTLSETKAATSRWGNEPDIAELEKMKRDTAVARRASLVNSLEKKLALAKEKIRKAERVLQKVLENQEPEDLPTDLETLTDEERFLFRKIGLSMKPYLHLGRREIFDGTIENMHLHWKYRELVKIMVERKTLSQVKHIAISLEAESGGVLVCVEKTHKGHVIIVYRGKNYQRPLAFRPKNLLTRRQALARSIELQRREALKHHVLELEENIEKLKKELEDAMMAANNDSTGNLDSRNGTE</sequence>
<keyword evidence="2" id="KW-0150">Chloroplast</keyword>
<dbReference type="GO" id="GO:0003729">
    <property type="term" value="F:mRNA binding"/>
    <property type="evidence" value="ECO:0007669"/>
    <property type="project" value="InterPro"/>
</dbReference>
<organism evidence="14 15">
    <name type="scientific">Striga asiatica</name>
    <name type="common">Asiatic witchweed</name>
    <name type="synonym">Buchnera asiatica</name>
    <dbReference type="NCBI Taxonomy" id="4170"/>
    <lineage>
        <taxon>Eukaryota</taxon>
        <taxon>Viridiplantae</taxon>
        <taxon>Streptophyta</taxon>
        <taxon>Embryophyta</taxon>
        <taxon>Tracheophyta</taxon>
        <taxon>Spermatophyta</taxon>
        <taxon>Magnoliopsida</taxon>
        <taxon>eudicotyledons</taxon>
        <taxon>Gunneridae</taxon>
        <taxon>Pentapetalae</taxon>
        <taxon>asterids</taxon>
        <taxon>lamiids</taxon>
        <taxon>Lamiales</taxon>
        <taxon>Orobanchaceae</taxon>
        <taxon>Buchnereae</taxon>
        <taxon>Striga</taxon>
    </lineage>
</organism>
<evidence type="ECO:0000256" key="8">
    <source>
        <dbReference type="ARBA" id="ARBA00023187"/>
    </source>
</evidence>
<keyword evidence="4" id="KW-0507">mRNA processing</keyword>
<evidence type="ECO:0000256" key="12">
    <source>
        <dbReference type="SAM" id="MobiDB-lite"/>
    </source>
</evidence>
<feature type="domain" description="CRM" evidence="13">
    <location>
        <begin position="447"/>
        <end position="544"/>
    </location>
</feature>
<feature type="coiled-coil region" evidence="11">
    <location>
        <begin position="779"/>
        <end position="810"/>
    </location>
</feature>
<feature type="domain" description="CRM" evidence="13">
    <location>
        <begin position="659"/>
        <end position="759"/>
    </location>
</feature>
<keyword evidence="15" id="KW-1185">Reference proteome</keyword>
<evidence type="ECO:0000256" key="9">
    <source>
        <dbReference type="ARBA" id="ARBA00023274"/>
    </source>
</evidence>
<keyword evidence="7" id="KW-0809">Transit peptide</keyword>
<dbReference type="PANTHER" id="PTHR31846">
    <property type="entry name" value="CRS1 / YHBY (CRM) DOMAIN-CONTAINING PROTEIN"/>
    <property type="match status" value="1"/>
</dbReference>
<evidence type="ECO:0000256" key="5">
    <source>
        <dbReference type="ARBA" id="ARBA00022737"/>
    </source>
</evidence>
<evidence type="ECO:0000256" key="2">
    <source>
        <dbReference type="ARBA" id="ARBA00022528"/>
    </source>
</evidence>
<dbReference type="SMART" id="SM01103">
    <property type="entry name" value="CRS1_YhbY"/>
    <property type="match status" value="3"/>
</dbReference>
<keyword evidence="5" id="KW-0677">Repeat</keyword>
<dbReference type="InterPro" id="IPR001890">
    <property type="entry name" value="RNA-binding_CRM"/>
</dbReference>
<accession>A0A5A7R219</accession>
<feature type="coiled-coil region" evidence="11">
    <location>
        <begin position="621"/>
        <end position="648"/>
    </location>
</feature>
<keyword evidence="3" id="KW-0934">Plastid</keyword>
<evidence type="ECO:0000313" key="15">
    <source>
        <dbReference type="Proteomes" id="UP000325081"/>
    </source>
</evidence>
<comment type="caution">
    <text evidence="14">The sequence shown here is derived from an EMBL/GenBank/DDBJ whole genome shotgun (WGS) entry which is preliminary data.</text>
</comment>
<feature type="compositionally biased region" description="Low complexity" evidence="12">
    <location>
        <begin position="113"/>
        <end position="130"/>
    </location>
</feature>
<feature type="compositionally biased region" description="Basic and acidic residues" evidence="12">
    <location>
        <begin position="151"/>
        <end position="165"/>
    </location>
</feature>
<keyword evidence="8" id="KW-0508">mRNA splicing</keyword>
<dbReference type="GO" id="GO:0006397">
    <property type="term" value="P:mRNA processing"/>
    <property type="evidence" value="ECO:0007669"/>
    <property type="project" value="UniProtKB-KW"/>
</dbReference>
<keyword evidence="11" id="KW-0175">Coiled coil</keyword>
<dbReference type="OrthoDB" id="551352at2759"/>
<evidence type="ECO:0000256" key="4">
    <source>
        <dbReference type="ARBA" id="ARBA00022664"/>
    </source>
</evidence>
<name>A0A5A7R219_STRAF</name>
<dbReference type="AlphaFoldDB" id="A0A5A7R219"/>
<dbReference type="GO" id="GO:1990904">
    <property type="term" value="C:ribonucleoprotein complex"/>
    <property type="evidence" value="ECO:0007669"/>
    <property type="project" value="UniProtKB-KW"/>
</dbReference>